<dbReference type="SUPFAM" id="SSF82784">
    <property type="entry name" value="OsmC-like"/>
    <property type="match status" value="1"/>
</dbReference>
<sequence length="163" mass="17896">MRTHHYELLINWTGNTGSGTQTLRSYSRNHEVMAAGLQAIAASSDPAFRGDPARWNPEQLFLASIAQCHMLWYLGMAAEAGVVVTAYEDRPVGIMIEEANGAGQFESVTLRPLVTITPDSDAALAQSLHDRVGEYCFIARSIKTSIHHKVTVQIQDQTPLQST</sequence>
<dbReference type="PANTHER" id="PTHR42830:SF2">
    <property type="entry name" value="OSMC_OHR FAMILY PROTEIN"/>
    <property type="match status" value="1"/>
</dbReference>
<dbReference type="InterPro" id="IPR003718">
    <property type="entry name" value="OsmC/Ohr_fam"/>
</dbReference>
<dbReference type="EMBL" id="QEXO01000001">
    <property type="protein sequence ID" value="PWE15778.1"/>
    <property type="molecule type" value="Genomic_DNA"/>
</dbReference>
<evidence type="ECO:0000313" key="2">
    <source>
        <dbReference type="Proteomes" id="UP000245216"/>
    </source>
</evidence>
<dbReference type="STRING" id="511.UZ73_01765"/>
<dbReference type="Proteomes" id="UP000245216">
    <property type="component" value="Unassembled WGS sequence"/>
</dbReference>
<proteinExistence type="predicted"/>
<dbReference type="InterPro" id="IPR015946">
    <property type="entry name" value="KH_dom-like_a/b"/>
</dbReference>
<dbReference type="Gene3D" id="3.30.300.20">
    <property type="match status" value="1"/>
</dbReference>
<protein>
    <submittedName>
        <fullName evidence="1">Peroxiredoxin</fullName>
    </submittedName>
</protein>
<accession>A0A2U2BP39</accession>
<organism evidence="1 2">
    <name type="scientific">Alcaligenes faecalis</name>
    <dbReference type="NCBI Taxonomy" id="511"/>
    <lineage>
        <taxon>Bacteria</taxon>
        <taxon>Pseudomonadati</taxon>
        <taxon>Pseudomonadota</taxon>
        <taxon>Betaproteobacteria</taxon>
        <taxon>Burkholderiales</taxon>
        <taxon>Alcaligenaceae</taxon>
        <taxon>Alcaligenes</taxon>
    </lineage>
</organism>
<evidence type="ECO:0000313" key="1">
    <source>
        <dbReference type="EMBL" id="PWE15778.1"/>
    </source>
</evidence>
<comment type="caution">
    <text evidence="1">The sequence shown here is derived from an EMBL/GenBank/DDBJ whole genome shotgun (WGS) entry which is preliminary data.</text>
</comment>
<reference evidence="1 2" key="1">
    <citation type="submission" date="2018-05" db="EMBL/GenBank/DDBJ databases">
        <title>Genome Sequence of an Efficient Indole-Degrading Bacterium, Alcaligenes sp.YBY.</title>
        <authorList>
            <person name="Yang B."/>
        </authorList>
    </citation>
    <scope>NUCLEOTIDE SEQUENCE [LARGE SCALE GENOMIC DNA]</scope>
    <source>
        <strain evidence="1 2">YBY</strain>
    </source>
</reference>
<dbReference type="InterPro" id="IPR036102">
    <property type="entry name" value="OsmC/Ohrsf"/>
</dbReference>
<dbReference type="Pfam" id="PF02566">
    <property type="entry name" value="OsmC"/>
    <property type="match status" value="1"/>
</dbReference>
<name>A0A2U2BP39_ALCFA</name>
<gene>
    <name evidence="1" type="ORF">DF183_03340</name>
</gene>
<dbReference type="KEGG" id="afa:UZ73_01765"/>
<dbReference type="AlphaFoldDB" id="A0A2U2BP39"/>
<dbReference type="RefSeq" id="WP_045930070.1">
    <property type="nucleotide sequence ID" value="NZ_CAXOKM010000004.1"/>
</dbReference>
<dbReference type="GeneID" id="29370145"/>
<reference evidence="1 2" key="2">
    <citation type="submission" date="2018-05" db="EMBL/GenBank/DDBJ databases">
        <authorList>
            <person name="Lanie J.A."/>
            <person name="Ng W.-L."/>
            <person name="Kazmierczak K.M."/>
            <person name="Andrzejewski T.M."/>
            <person name="Davidsen T.M."/>
            <person name="Wayne K.J."/>
            <person name="Tettelin H."/>
            <person name="Glass J.I."/>
            <person name="Rusch D."/>
            <person name="Podicherti R."/>
            <person name="Tsui H.-C.T."/>
            <person name="Winkler M.E."/>
        </authorList>
    </citation>
    <scope>NUCLEOTIDE SEQUENCE [LARGE SCALE GENOMIC DNA]</scope>
    <source>
        <strain evidence="1 2">YBY</strain>
    </source>
</reference>
<dbReference type="PANTHER" id="PTHR42830">
    <property type="entry name" value="OSMOTICALLY INDUCIBLE FAMILY PROTEIN"/>
    <property type="match status" value="1"/>
</dbReference>
<dbReference type="InterPro" id="IPR052707">
    <property type="entry name" value="OsmC_Ohr_Peroxiredoxin"/>
</dbReference>